<dbReference type="EMBL" id="CP030032">
    <property type="protein sequence ID" value="AWV90607.1"/>
    <property type="molecule type" value="Genomic_DNA"/>
</dbReference>
<dbReference type="AlphaFoldDB" id="A0A2Z4FNN5"/>
<gene>
    <name evidence="2" type="ORF">DN745_15250</name>
</gene>
<keyword evidence="3" id="KW-1185">Reference proteome</keyword>
<dbReference type="Proteomes" id="UP000249799">
    <property type="component" value="Chromosome"/>
</dbReference>
<evidence type="ECO:0000313" key="3">
    <source>
        <dbReference type="Proteomes" id="UP000249799"/>
    </source>
</evidence>
<accession>A0A2Z4FNN5</accession>
<protein>
    <submittedName>
        <fullName evidence="2">Uncharacterized protein</fullName>
    </submittedName>
</protein>
<feature type="compositionally biased region" description="Pro residues" evidence="1">
    <location>
        <begin position="30"/>
        <end position="42"/>
    </location>
</feature>
<feature type="region of interest" description="Disordered" evidence="1">
    <location>
        <begin position="30"/>
        <end position="71"/>
    </location>
</feature>
<organism evidence="2 3">
    <name type="scientific">Bradymonas sediminis</name>
    <dbReference type="NCBI Taxonomy" id="1548548"/>
    <lineage>
        <taxon>Bacteria</taxon>
        <taxon>Deltaproteobacteria</taxon>
        <taxon>Bradymonadales</taxon>
        <taxon>Bradymonadaceae</taxon>
        <taxon>Bradymonas</taxon>
    </lineage>
</organism>
<evidence type="ECO:0000256" key="1">
    <source>
        <dbReference type="SAM" id="MobiDB-lite"/>
    </source>
</evidence>
<reference evidence="2 3" key="1">
    <citation type="submission" date="2018-06" db="EMBL/GenBank/DDBJ databases">
        <title>Lujinxingia sediminis gen. nov. sp. nov., a new facultative anaerobic member of the class Deltaproteobacteria, and proposal of Lujinxingaceae fam. nov.</title>
        <authorList>
            <person name="Guo L.-Y."/>
            <person name="Li C.-M."/>
            <person name="Wang S."/>
            <person name="Du Z.-J."/>
        </authorList>
    </citation>
    <scope>NUCLEOTIDE SEQUENCE [LARGE SCALE GENOMIC DNA]</scope>
    <source>
        <strain evidence="2 3">FA350</strain>
    </source>
</reference>
<proteinExistence type="predicted"/>
<evidence type="ECO:0000313" key="2">
    <source>
        <dbReference type="EMBL" id="AWV90607.1"/>
    </source>
</evidence>
<dbReference type="KEGG" id="bsed:DN745_15250"/>
<sequence length="129" mass="14136">MPPQPPPPPPPPGALAIIWLALSAPPPPPPPCPIGPAAPGVPTPIGRHRLAAESSPADAPPCRWRPREHGRRPRSRCRRSYLCRSRACLRFHRANSKAGLRRRPRRAALWTFSNSSRRGLPDLPCQIGP</sequence>
<name>A0A2Z4FNN5_9DELT</name>